<organism evidence="2 3">
    <name type="scientific">Durusdinium trenchii</name>
    <dbReference type="NCBI Taxonomy" id="1381693"/>
    <lineage>
        <taxon>Eukaryota</taxon>
        <taxon>Sar</taxon>
        <taxon>Alveolata</taxon>
        <taxon>Dinophyceae</taxon>
        <taxon>Suessiales</taxon>
        <taxon>Symbiodiniaceae</taxon>
        <taxon>Durusdinium</taxon>
    </lineage>
</organism>
<sequence length="503" mass="55862">MLRWSVLWAASAWTEELSGSCRAGQLLEDPKVWNGSVDGLDCHATFGERCCPEAPAQQVLAWMQLASDHNKQQLASLEVAVSNAMEMKSLMDSQCQEPQEVLLMSRAGALKAMVEHAQDMLGIIVHLLISGLCRFCYQMDQESLDALQEKGAIDALAAMLLKFQRLQEEILKGDRSVARIDPQRRCIPHYLVELLSGTAVGDTSQLQSAVQRITTWPLSRRLSAKKPQESEAHRLAPDFYEFGERLFGTILAAPARVGHQLNILCLSLEKRNHWSMDQPTARILWGLEDGFQGLGVEEVHGFVANDAPSSEQSSNRQANESYSAPDPDSAFGLVVLVSNQTKGSTISELMQRFEGPRCLFLEDTCGSTLDALGYNCHSNSEEQRSCLHPSHVTNMVRNAEEAWSPNLQPHVAWRRHAGTRGIVQSAGELGSSLWGPKASIWLMDFRPEAKCVNQRPLKQQLEVHHRINLVKKPELLLDMSSQTVLSAPGSTEAPQKWPEDTPL</sequence>
<accession>A0ABP0PLN8</accession>
<feature type="region of interest" description="Disordered" evidence="1">
    <location>
        <begin position="484"/>
        <end position="503"/>
    </location>
</feature>
<reference evidence="2 3" key="1">
    <citation type="submission" date="2024-02" db="EMBL/GenBank/DDBJ databases">
        <authorList>
            <person name="Chen Y."/>
            <person name="Shah S."/>
            <person name="Dougan E. K."/>
            <person name="Thang M."/>
            <person name="Chan C."/>
        </authorList>
    </citation>
    <scope>NUCLEOTIDE SEQUENCE [LARGE SCALE GENOMIC DNA]</scope>
</reference>
<evidence type="ECO:0000256" key="1">
    <source>
        <dbReference type="SAM" id="MobiDB-lite"/>
    </source>
</evidence>
<gene>
    <name evidence="2" type="ORF">SCF082_LOCUS36991</name>
</gene>
<proteinExistence type="predicted"/>
<evidence type="ECO:0000313" key="2">
    <source>
        <dbReference type="EMBL" id="CAK9076945.1"/>
    </source>
</evidence>
<dbReference type="Proteomes" id="UP001642464">
    <property type="component" value="Unassembled WGS sequence"/>
</dbReference>
<comment type="caution">
    <text evidence="2">The sequence shown here is derived from an EMBL/GenBank/DDBJ whole genome shotgun (WGS) entry which is preliminary data.</text>
</comment>
<feature type="compositionally biased region" description="Polar residues" evidence="1">
    <location>
        <begin position="484"/>
        <end position="493"/>
    </location>
</feature>
<evidence type="ECO:0000313" key="3">
    <source>
        <dbReference type="Proteomes" id="UP001642464"/>
    </source>
</evidence>
<feature type="region of interest" description="Disordered" evidence="1">
    <location>
        <begin position="306"/>
        <end position="325"/>
    </location>
</feature>
<keyword evidence="3" id="KW-1185">Reference proteome</keyword>
<feature type="compositionally biased region" description="Polar residues" evidence="1">
    <location>
        <begin position="307"/>
        <end position="322"/>
    </location>
</feature>
<protein>
    <submittedName>
        <fullName evidence="2">Glucose-6-phosphate 1-dehydrogenase</fullName>
    </submittedName>
</protein>
<feature type="non-terminal residue" evidence="2">
    <location>
        <position position="1"/>
    </location>
</feature>
<name>A0ABP0PLN8_9DINO</name>
<feature type="non-terminal residue" evidence="2">
    <location>
        <position position="503"/>
    </location>
</feature>
<dbReference type="EMBL" id="CAXAMM010037324">
    <property type="protein sequence ID" value="CAK9076945.1"/>
    <property type="molecule type" value="Genomic_DNA"/>
</dbReference>